<evidence type="ECO:0000313" key="2">
    <source>
        <dbReference type="EMBL" id="KAJ8362016.1"/>
    </source>
</evidence>
<dbReference type="AlphaFoldDB" id="A0AAD7R3N0"/>
<sequence length="101" mass="11470">MRPLSLVLMDRGGEPALRPHVVLDGQRSLESVFLQFLRFIQRKDPSALAPAHTGAVRCIAGERCRNTCVWRRELKMQRTRGTLRSITPLHHQAKPPPVQLP</sequence>
<dbReference type="Proteomes" id="UP001221898">
    <property type="component" value="Unassembled WGS sequence"/>
</dbReference>
<name>A0AAD7R3N0_9TELE</name>
<evidence type="ECO:0000256" key="1">
    <source>
        <dbReference type="SAM" id="MobiDB-lite"/>
    </source>
</evidence>
<dbReference type="EMBL" id="JAINUG010000796">
    <property type="protein sequence ID" value="KAJ8362016.1"/>
    <property type="molecule type" value="Genomic_DNA"/>
</dbReference>
<evidence type="ECO:0000313" key="3">
    <source>
        <dbReference type="Proteomes" id="UP001221898"/>
    </source>
</evidence>
<feature type="region of interest" description="Disordered" evidence="1">
    <location>
        <begin position="81"/>
        <end position="101"/>
    </location>
</feature>
<accession>A0AAD7R3N0</accession>
<proteinExistence type="predicted"/>
<reference evidence="2" key="1">
    <citation type="journal article" date="2023" name="Science">
        <title>Genome structures resolve the early diversification of teleost fishes.</title>
        <authorList>
            <person name="Parey E."/>
            <person name="Louis A."/>
            <person name="Montfort J."/>
            <person name="Bouchez O."/>
            <person name="Roques C."/>
            <person name="Iampietro C."/>
            <person name="Lluch J."/>
            <person name="Castinel A."/>
            <person name="Donnadieu C."/>
            <person name="Desvignes T."/>
            <person name="Floi Bucao C."/>
            <person name="Jouanno E."/>
            <person name="Wen M."/>
            <person name="Mejri S."/>
            <person name="Dirks R."/>
            <person name="Jansen H."/>
            <person name="Henkel C."/>
            <person name="Chen W.J."/>
            <person name="Zahm M."/>
            <person name="Cabau C."/>
            <person name="Klopp C."/>
            <person name="Thompson A.W."/>
            <person name="Robinson-Rechavi M."/>
            <person name="Braasch I."/>
            <person name="Lecointre G."/>
            <person name="Bobe J."/>
            <person name="Postlethwait J.H."/>
            <person name="Berthelot C."/>
            <person name="Roest Crollius H."/>
            <person name="Guiguen Y."/>
        </authorList>
    </citation>
    <scope>NUCLEOTIDE SEQUENCE</scope>
    <source>
        <strain evidence="2">NC1722</strain>
    </source>
</reference>
<comment type="caution">
    <text evidence="2">The sequence shown here is derived from an EMBL/GenBank/DDBJ whole genome shotgun (WGS) entry which is preliminary data.</text>
</comment>
<gene>
    <name evidence="2" type="ORF">AAFF_G00401850</name>
</gene>
<protein>
    <submittedName>
        <fullName evidence="2">Uncharacterized protein</fullName>
    </submittedName>
</protein>
<organism evidence="2 3">
    <name type="scientific">Aldrovandia affinis</name>
    <dbReference type="NCBI Taxonomy" id="143900"/>
    <lineage>
        <taxon>Eukaryota</taxon>
        <taxon>Metazoa</taxon>
        <taxon>Chordata</taxon>
        <taxon>Craniata</taxon>
        <taxon>Vertebrata</taxon>
        <taxon>Euteleostomi</taxon>
        <taxon>Actinopterygii</taxon>
        <taxon>Neopterygii</taxon>
        <taxon>Teleostei</taxon>
        <taxon>Notacanthiformes</taxon>
        <taxon>Halosauridae</taxon>
        <taxon>Aldrovandia</taxon>
    </lineage>
</organism>
<keyword evidence="3" id="KW-1185">Reference proteome</keyword>